<dbReference type="RefSeq" id="XP_033596768.1">
    <property type="nucleotide sequence ID" value="XM_033744749.1"/>
</dbReference>
<keyword evidence="3" id="KW-1185">Reference proteome</keyword>
<dbReference type="Pfam" id="PF12223">
    <property type="entry name" value="DUF3602"/>
    <property type="match status" value="1"/>
</dbReference>
<feature type="region of interest" description="Disordered" evidence="1">
    <location>
        <begin position="1"/>
        <end position="140"/>
    </location>
</feature>
<reference evidence="2" key="1">
    <citation type="journal article" date="2020" name="Stud. Mycol.">
        <title>101 Dothideomycetes genomes: a test case for predicting lifestyles and emergence of pathogens.</title>
        <authorList>
            <person name="Haridas S."/>
            <person name="Albert R."/>
            <person name="Binder M."/>
            <person name="Bloem J."/>
            <person name="Labutti K."/>
            <person name="Salamov A."/>
            <person name="Andreopoulos B."/>
            <person name="Baker S."/>
            <person name="Barry K."/>
            <person name="Bills G."/>
            <person name="Bluhm B."/>
            <person name="Cannon C."/>
            <person name="Castanera R."/>
            <person name="Culley D."/>
            <person name="Daum C."/>
            <person name="Ezra D."/>
            <person name="Gonzalez J."/>
            <person name="Henrissat B."/>
            <person name="Kuo A."/>
            <person name="Liang C."/>
            <person name="Lipzen A."/>
            <person name="Lutzoni F."/>
            <person name="Magnuson J."/>
            <person name="Mondo S."/>
            <person name="Nolan M."/>
            <person name="Ohm R."/>
            <person name="Pangilinan J."/>
            <person name="Park H.-J."/>
            <person name="Ramirez L."/>
            <person name="Alfaro M."/>
            <person name="Sun H."/>
            <person name="Tritt A."/>
            <person name="Yoshinaga Y."/>
            <person name="Zwiers L.-H."/>
            <person name="Turgeon B."/>
            <person name="Goodwin S."/>
            <person name="Spatafora J."/>
            <person name="Crous P."/>
            <person name="Grigoriev I."/>
        </authorList>
    </citation>
    <scope>NUCLEOTIDE SEQUENCE</scope>
    <source>
        <strain evidence="2">CBS 121739</strain>
    </source>
</reference>
<protein>
    <submittedName>
        <fullName evidence="2">Uncharacterized protein</fullName>
    </submittedName>
</protein>
<feature type="compositionally biased region" description="Basic and acidic residues" evidence="1">
    <location>
        <begin position="96"/>
        <end position="140"/>
    </location>
</feature>
<dbReference type="PANTHER" id="PTHR34693">
    <property type="entry name" value="PROTEIN PAR32"/>
    <property type="match status" value="1"/>
</dbReference>
<dbReference type="Proteomes" id="UP000799437">
    <property type="component" value="Unassembled WGS sequence"/>
</dbReference>
<evidence type="ECO:0000313" key="3">
    <source>
        <dbReference type="Proteomes" id="UP000799437"/>
    </source>
</evidence>
<feature type="compositionally biased region" description="Basic and acidic residues" evidence="1">
    <location>
        <begin position="78"/>
        <end position="88"/>
    </location>
</feature>
<dbReference type="InterPro" id="IPR053203">
    <property type="entry name" value="Cisplatin_resist-associated"/>
</dbReference>
<dbReference type="InterPro" id="IPR022024">
    <property type="entry name" value="DUF3602"/>
</dbReference>
<dbReference type="GeneID" id="54485803"/>
<dbReference type="OrthoDB" id="2537432at2759"/>
<evidence type="ECO:0000256" key="1">
    <source>
        <dbReference type="SAM" id="MobiDB-lite"/>
    </source>
</evidence>
<accession>A0A6A6VYE5</accession>
<name>A0A6A6VYE5_9PEZI</name>
<dbReference type="AlphaFoldDB" id="A0A6A6VYE5"/>
<proteinExistence type="predicted"/>
<dbReference type="PANTHER" id="PTHR34693:SF3">
    <property type="match status" value="1"/>
</dbReference>
<gene>
    <name evidence="2" type="ORF">EJ05DRAFT_479834</name>
</gene>
<evidence type="ECO:0000313" key="2">
    <source>
        <dbReference type="EMBL" id="KAF2754317.1"/>
    </source>
</evidence>
<dbReference type="EMBL" id="ML996581">
    <property type="protein sequence ID" value="KAF2754317.1"/>
    <property type="molecule type" value="Genomic_DNA"/>
</dbReference>
<organism evidence="2 3">
    <name type="scientific">Pseudovirgaria hyperparasitica</name>
    <dbReference type="NCBI Taxonomy" id="470096"/>
    <lineage>
        <taxon>Eukaryota</taxon>
        <taxon>Fungi</taxon>
        <taxon>Dikarya</taxon>
        <taxon>Ascomycota</taxon>
        <taxon>Pezizomycotina</taxon>
        <taxon>Dothideomycetes</taxon>
        <taxon>Dothideomycetes incertae sedis</taxon>
        <taxon>Acrospermales</taxon>
        <taxon>Acrospermaceae</taxon>
        <taxon>Pseudovirgaria</taxon>
    </lineage>
</organism>
<sequence>MPTDPLVSTGRGGAGNIGKSDGTEYADGSIVRENISDTITEPHSGGRGGFGNIHTPTKGTPKLGATQRDDAEIVPETALKHGEYENYHTGRGGEGNVHKEKYGGHSQAQKEHKTTEEGKSSIADKVKHALHLDKDKKSGA</sequence>